<dbReference type="RefSeq" id="WP_198026045.1">
    <property type="nucleotide sequence ID" value="NZ_AXCZ01000120.1"/>
</dbReference>
<evidence type="ECO:0000256" key="3">
    <source>
        <dbReference type="SAM" id="Phobius"/>
    </source>
</evidence>
<reference evidence="4 5" key="1">
    <citation type="submission" date="2013-08" db="EMBL/GenBank/DDBJ databases">
        <title>Genome sequencing of Cellulomonas bogoriensis 69B4.</title>
        <authorList>
            <person name="Chen F."/>
            <person name="Li Y."/>
            <person name="Wang G."/>
        </authorList>
    </citation>
    <scope>NUCLEOTIDE SEQUENCE [LARGE SCALE GENOMIC DNA]</scope>
    <source>
        <strain evidence="4 5">69B4</strain>
    </source>
</reference>
<evidence type="ECO:0000313" key="4">
    <source>
        <dbReference type="EMBL" id="KGM11245.1"/>
    </source>
</evidence>
<keyword evidence="3" id="KW-1133">Transmembrane helix</keyword>
<proteinExistence type="predicted"/>
<sequence>MTDHLRPPGSTVAPVEDQPAHHREPDAPTSAAVPAQADPLTRDRSAVRREPRQVPHHGPSRALVAALGVTLVLAVGTAAYLGLLARAWFDRAVTYEAVAEDIGTELAETRAELAGTGAELDAVLTQLGNAQDRIVELADEKAQLGDDRETQRRVVDYQERVNEAAGRVALALDQCVQGQEQMIGYLERAELYEPADLDTFGQEVESLCQAATEANMALQRELDR</sequence>
<protein>
    <submittedName>
        <fullName evidence="4">Uncharacterized protein</fullName>
    </submittedName>
</protein>
<keyword evidence="3" id="KW-0472">Membrane</keyword>
<feature type="coiled-coil region" evidence="1">
    <location>
        <begin position="120"/>
        <end position="147"/>
    </location>
</feature>
<accession>A0A0A0BTJ5</accession>
<keyword evidence="5" id="KW-1185">Reference proteome</keyword>
<dbReference type="EMBL" id="AXCZ01000120">
    <property type="protein sequence ID" value="KGM11245.1"/>
    <property type="molecule type" value="Genomic_DNA"/>
</dbReference>
<keyword evidence="3" id="KW-0812">Transmembrane</keyword>
<gene>
    <name evidence="4" type="ORF">N869_03240</name>
</gene>
<keyword evidence="1" id="KW-0175">Coiled coil</keyword>
<organism evidence="4 5">
    <name type="scientific">Cellulomonas bogoriensis 69B4 = DSM 16987</name>
    <dbReference type="NCBI Taxonomy" id="1386082"/>
    <lineage>
        <taxon>Bacteria</taxon>
        <taxon>Bacillati</taxon>
        <taxon>Actinomycetota</taxon>
        <taxon>Actinomycetes</taxon>
        <taxon>Micrococcales</taxon>
        <taxon>Cellulomonadaceae</taxon>
        <taxon>Cellulomonas</taxon>
    </lineage>
</organism>
<evidence type="ECO:0000256" key="1">
    <source>
        <dbReference type="SAM" id="Coils"/>
    </source>
</evidence>
<feature type="transmembrane region" description="Helical" evidence="3">
    <location>
        <begin position="62"/>
        <end position="83"/>
    </location>
</feature>
<dbReference type="Proteomes" id="UP000054314">
    <property type="component" value="Unassembled WGS sequence"/>
</dbReference>
<evidence type="ECO:0000256" key="2">
    <source>
        <dbReference type="SAM" id="MobiDB-lite"/>
    </source>
</evidence>
<feature type="compositionally biased region" description="Basic and acidic residues" evidence="2">
    <location>
        <begin position="40"/>
        <end position="53"/>
    </location>
</feature>
<comment type="caution">
    <text evidence="4">The sequence shown here is derived from an EMBL/GenBank/DDBJ whole genome shotgun (WGS) entry which is preliminary data.</text>
</comment>
<feature type="region of interest" description="Disordered" evidence="2">
    <location>
        <begin position="1"/>
        <end position="58"/>
    </location>
</feature>
<dbReference type="AlphaFoldDB" id="A0A0A0BTJ5"/>
<evidence type="ECO:0000313" key="5">
    <source>
        <dbReference type="Proteomes" id="UP000054314"/>
    </source>
</evidence>
<name>A0A0A0BTJ5_9CELL</name>